<dbReference type="PROSITE" id="PS50853">
    <property type="entry name" value="FN3"/>
    <property type="match status" value="1"/>
</dbReference>
<dbReference type="InterPro" id="IPR008271">
    <property type="entry name" value="Ser/Thr_kinase_AS"/>
</dbReference>
<dbReference type="FunFam" id="1.10.510.10:FF:000321">
    <property type="entry name" value="Bent, isoform C"/>
    <property type="match status" value="1"/>
</dbReference>
<dbReference type="GO" id="GO:0004672">
    <property type="term" value="F:protein kinase activity"/>
    <property type="evidence" value="ECO:0007669"/>
    <property type="project" value="InterPro"/>
</dbReference>
<dbReference type="PROSITE" id="PS50835">
    <property type="entry name" value="IG_LIKE"/>
    <property type="match status" value="2"/>
</dbReference>
<feature type="compositionally biased region" description="Basic and acidic residues" evidence="8">
    <location>
        <begin position="60"/>
        <end position="69"/>
    </location>
</feature>
<dbReference type="InterPro" id="IPR003961">
    <property type="entry name" value="FN3_dom"/>
</dbReference>
<dbReference type="InterPro" id="IPR036179">
    <property type="entry name" value="Ig-like_dom_sf"/>
</dbReference>
<dbReference type="InterPro" id="IPR003598">
    <property type="entry name" value="Ig_sub2"/>
</dbReference>
<keyword evidence="2" id="KW-0677">Repeat</keyword>
<reference evidence="12" key="1">
    <citation type="submission" date="2020-10" db="EMBL/GenBank/DDBJ databases">
        <title>Chromosome-scale genome assembly of the Allis shad, Alosa alosa.</title>
        <authorList>
            <person name="Margot Z."/>
            <person name="Christophe K."/>
            <person name="Cabau C."/>
            <person name="Louis A."/>
            <person name="Berthelot C."/>
            <person name="Parey E."/>
            <person name="Roest Crollius H."/>
            <person name="Montfort J."/>
            <person name="Robinson-Rechavi M."/>
            <person name="Bucao C."/>
            <person name="Bouchez O."/>
            <person name="Gislard M."/>
            <person name="Lluch J."/>
            <person name="Milhes M."/>
            <person name="Lampietro C."/>
            <person name="Lopez Roques C."/>
            <person name="Donnadieu C."/>
            <person name="Braasch I."/>
            <person name="Desvignes T."/>
            <person name="Postlethwait J."/>
            <person name="Bobe J."/>
            <person name="Guiguen Y."/>
        </authorList>
    </citation>
    <scope>NUCLEOTIDE SEQUENCE</scope>
    <source>
        <strain evidence="12">M-15738</strain>
        <tissue evidence="12">Blood</tissue>
    </source>
</reference>
<evidence type="ECO:0000259" key="10">
    <source>
        <dbReference type="PROSITE" id="PS50835"/>
    </source>
</evidence>
<keyword evidence="6" id="KW-0393">Immunoglobulin domain</keyword>
<dbReference type="Proteomes" id="UP000823561">
    <property type="component" value="Chromosome 22"/>
</dbReference>
<dbReference type="PANTHER" id="PTHR47633:SF9">
    <property type="entry name" value="NON-SPECIFIC SERINE_THREONINE PROTEIN KINASE"/>
    <property type="match status" value="1"/>
</dbReference>
<dbReference type="SMART" id="SM00409">
    <property type="entry name" value="IG"/>
    <property type="match status" value="2"/>
</dbReference>
<dbReference type="SUPFAM" id="SSF49265">
    <property type="entry name" value="Fibronectin type III"/>
    <property type="match status" value="1"/>
</dbReference>
<evidence type="ECO:0000259" key="9">
    <source>
        <dbReference type="PROSITE" id="PS50011"/>
    </source>
</evidence>
<organism evidence="12 13">
    <name type="scientific">Alosa alosa</name>
    <name type="common">allis shad</name>
    <dbReference type="NCBI Taxonomy" id="278164"/>
    <lineage>
        <taxon>Eukaryota</taxon>
        <taxon>Metazoa</taxon>
        <taxon>Chordata</taxon>
        <taxon>Craniata</taxon>
        <taxon>Vertebrata</taxon>
        <taxon>Euteleostomi</taxon>
        <taxon>Actinopterygii</taxon>
        <taxon>Neopterygii</taxon>
        <taxon>Teleostei</taxon>
        <taxon>Clupei</taxon>
        <taxon>Clupeiformes</taxon>
        <taxon>Clupeoidei</taxon>
        <taxon>Clupeidae</taxon>
        <taxon>Alosa</taxon>
    </lineage>
</organism>
<keyword evidence="13" id="KW-1185">Reference proteome</keyword>
<dbReference type="InterPro" id="IPR013098">
    <property type="entry name" value="Ig_I-set"/>
</dbReference>
<dbReference type="InterPro" id="IPR003599">
    <property type="entry name" value="Ig_sub"/>
</dbReference>
<evidence type="ECO:0000259" key="11">
    <source>
        <dbReference type="PROSITE" id="PS50853"/>
    </source>
</evidence>
<dbReference type="InterPro" id="IPR011009">
    <property type="entry name" value="Kinase-like_dom_sf"/>
</dbReference>
<dbReference type="PROSITE" id="PS50011">
    <property type="entry name" value="PROTEIN_KINASE_DOM"/>
    <property type="match status" value="1"/>
</dbReference>
<evidence type="ECO:0000313" key="13">
    <source>
        <dbReference type="Proteomes" id="UP000823561"/>
    </source>
</evidence>
<feature type="region of interest" description="Disordered" evidence="8">
    <location>
        <begin position="48"/>
        <end position="108"/>
    </location>
</feature>
<proteinExistence type="inferred from homology"/>
<keyword evidence="3 7" id="KW-0547">Nucleotide-binding</keyword>
<evidence type="ECO:0000256" key="8">
    <source>
        <dbReference type="SAM" id="MobiDB-lite"/>
    </source>
</evidence>
<comment type="similarity">
    <text evidence="1">Belongs to the protein kinase superfamily. CAMK Ser/Thr protein kinase family.</text>
</comment>
<keyword evidence="4 7" id="KW-0067">ATP-binding</keyword>
<dbReference type="FunFam" id="2.60.40.10:FF:001127">
    <property type="entry name" value="Myosin, light chain kinase a"/>
    <property type="match status" value="1"/>
</dbReference>
<dbReference type="GO" id="GO:0005524">
    <property type="term" value="F:ATP binding"/>
    <property type="evidence" value="ECO:0007669"/>
    <property type="project" value="UniProtKB-UniRule"/>
</dbReference>
<dbReference type="PROSITE" id="PS00108">
    <property type="entry name" value="PROTEIN_KINASE_ST"/>
    <property type="match status" value="1"/>
</dbReference>
<feature type="compositionally biased region" description="Basic and acidic residues" evidence="8">
    <location>
        <begin position="96"/>
        <end position="108"/>
    </location>
</feature>
<feature type="domain" description="Ig-like" evidence="10">
    <location>
        <begin position="662"/>
        <end position="751"/>
    </location>
</feature>
<evidence type="ECO:0000256" key="2">
    <source>
        <dbReference type="ARBA" id="ARBA00022737"/>
    </source>
</evidence>
<feature type="domain" description="Ig-like" evidence="10">
    <location>
        <begin position="105"/>
        <end position="196"/>
    </location>
</feature>
<dbReference type="SUPFAM" id="SSF56112">
    <property type="entry name" value="Protein kinase-like (PK-like)"/>
    <property type="match status" value="1"/>
</dbReference>
<gene>
    <name evidence="12" type="ORF">AALO_G00277950</name>
</gene>
<dbReference type="Gene3D" id="3.30.200.20">
    <property type="entry name" value="Phosphorylase Kinase, domain 1"/>
    <property type="match status" value="1"/>
</dbReference>
<evidence type="ECO:0000256" key="4">
    <source>
        <dbReference type="ARBA" id="ARBA00022840"/>
    </source>
</evidence>
<dbReference type="InterPro" id="IPR017441">
    <property type="entry name" value="Protein_kinase_ATP_BS"/>
</dbReference>
<dbReference type="Gene3D" id="1.10.510.10">
    <property type="entry name" value="Transferase(Phosphotransferase) domain 1"/>
    <property type="match status" value="1"/>
</dbReference>
<dbReference type="SMART" id="SM00220">
    <property type="entry name" value="S_TKc"/>
    <property type="match status" value="1"/>
</dbReference>
<keyword evidence="5" id="KW-1015">Disulfide bond</keyword>
<dbReference type="CDD" id="cd00063">
    <property type="entry name" value="FN3"/>
    <property type="match status" value="1"/>
</dbReference>
<feature type="compositionally biased region" description="Polar residues" evidence="8">
    <location>
        <begin position="83"/>
        <end position="94"/>
    </location>
</feature>
<dbReference type="Gene3D" id="2.60.40.10">
    <property type="entry name" value="Immunoglobulins"/>
    <property type="match status" value="3"/>
</dbReference>
<dbReference type="Pfam" id="PF07679">
    <property type="entry name" value="I-set"/>
    <property type="match status" value="2"/>
</dbReference>
<dbReference type="InterPro" id="IPR036116">
    <property type="entry name" value="FN3_sf"/>
</dbReference>
<accession>A0AAV6FJU3</accession>
<evidence type="ECO:0000256" key="1">
    <source>
        <dbReference type="ARBA" id="ARBA00006692"/>
    </source>
</evidence>
<dbReference type="FunFam" id="2.60.40.10:FF:000080">
    <property type="entry name" value="Myosin light chain kinase, smooth muscle"/>
    <property type="match status" value="1"/>
</dbReference>
<feature type="binding site" evidence="7">
    <location>
        <position position="354"/>
    </location>
    <ligand>
        <name>ATP</name>
        <dbReference type="ChEBI" id="CHEBI:30616"/>
    </ligand>
</feature>
<dbReference type="EMBL" id="JADWDJ010000022">
    <property type="protein sequence ID" value="KAG5262704.1"/>
    <property type="molecule type" value="Genomic_DNA"/>
</dbReference>
<evidence type="ECO:0000256" key="3">
    <source>
        <dbReference type="ARBA" id="ARBA00022741"/>
    </source>
</evidence>
<sequence>MASQNRGQKKTYVSTFSMDLKPSRAPQVVTVHVGQRLENGVEKSRILLDYEQTKSTTDSKPGRAAETHQTKLHRQPQPEVKHSFNSTLAASSKKSPTREEKKRDPAVKFKDTPEHVEVRVGETAQLSCSYNSPEPVASCWIHNREQAVVSEDRSSVKSEQQSSSLQISDVRPEDAGSYTLFVRNRRGSTQHTIQLSVVDRPHPPASCPYVSQLTSRSLVLSWSGTCYDGGSAVTGYVVELRQVGPGEPGDWTELTSRCQNTCYRVRSGLDPSGEYRFRVRAYNSVGVSDPSEESDCIRMETQDCPHEESYVDVVIDTKHTVKDHYNVHERLGVGKFGQVYRLVHKENGRASAGKFYRGRGSREKTAARKEIELMNELHHPKLVQCLGAYDSRSEIVMIMEYIAGGELFERIMDDNFEYTEPTSVRYMQQILEGIQYVHQKNIVHLDLKPENIVCVNTTGTLIKIIDFGLGSKLDPHNPLMVMHGTPEFVAPEVIGYEPVGLATDMWSIGVICYILLSGESPFQGNSDAETLTLVTAARWEFDSESFEDITDEAKDFIRSLLKKDNRERISCEEALAHPWMASFSTPEPRATKSLNKGKMRRFLAKQKWKKAGKAVLALKRMTHLSSKSDGPDSLNSSVDELTLSPQAEKAVQSLDKSLRSEPRFNSTLSDMTRLRGSTVHLVCNIQGYPDPEVLWLHNEDPVEETDRVQIAYEEDGTCALILSDVEPQDSGVYKCRASNRLGEALCSARLTVEM</sequence>
<dbReference type="PANTHER" id="PTHR47633">
    <property type="entry name" value="IMMUNOGLOBULIN"/>
    <property type="match status" value="1"/>
</dbReference>
<evidence type="ECO:0000256" key="5">
    <source>
        <dbReference type="ARBA" id="ARBA00023157"/>
    </source>
</evidence>
<dbReference type="InterPro" id="IPR013783">
    <property type="entry name" value="Ig-like_fold"/>
</dbReference>
<dbReference type="SMART" id="SM00060">
    <property type="entry name" value="FN3"/>
    <property type="match status" value="1"/>
</dbReference>
<dbReference type="FunFam" id="2.60.40.10:FF:000032">
    <property type="entry name" value="palladin isoform X1"/>
    <property type="match status" value="1"/>
</dbReference>
<dbReference type="Pfam" id="PF00041">
    <property type="entry name" value="fn3"/>
    <property type="match status" value="1"/>
</dbReference>
<dbReference type="InterPro" id="IPR007110">
    <property type="entry name" value="Ig-like_dom"/>
</dbReference>
<comment type="caution">
    <text evidence="12">The sequence shown here is derived from an EMBL/GenBank/DDBJ whole genome shotgun (WGS) entry which is preliminary data.</text>
</comment>
<name>A0AAV6FJU3_9TELE</name>
<evidence type="ECO:0000256" key="6">
    <source>
        <dbReference type="ARBA" id="ARBA00023319"/>
    </source>
</evidence>
<dbReference type="Pfam" id="PF00069">
    <property type="entry name" value="Pkinase"/>
    <property type="match status" value="1"/>
</dbReference>
<protein>
    <recommendedName>
        <fullName evidence="14">Myosin light chain kinase, smooth muscle-like</fullName>
    </recommendedName>
</protein>
<dbReference type="PROSITE" id="PS00107">
    <property type="entry name" value="PROTEIN_KINASE_ATP"/>
    <property type="match status" value="1"/>
</dbReference>
<dbReference type="InterPro" id="IPR000719">
    <property type="entry name" value="Prot_kinase_dom"/>
</dbReference>
<evidence type="ECO:0000313" key="12">
    <source>
        <dbReference type="EMBL" id="KAG5262704.1"/>
    </source>
</evidence>
<feature type="domain" description="Fibronectin type-III" evidence="11">
    <location>
        <begin position="203"/>
        <end position="304"/>
    </location>
</feature>
<dbReference type="AlphaFoldDB" id="A0AAV6FJU3"/>
<evidence type="ECO:0008006" key="14">
    <source>
        <dbReference type="Google" id="ProtNLM"/>
    </source>
</evidence>
<evidence type="ECO:0000256" key="7">
    <source>
        <dbReference type="PROSITE-ProRule" id="PRU10141"/>
    </source>
</evidence>
<dbReference type="SMART" id="SM00408">
    <property type="entry name" value="IGc2"/>
    <property type="match status" value="2"/>
</dbReference>
<dbReference type="SUPFAM" id="SSF48726">
    <property type="entry name" value="Immunoglobulin"/>
    <property type="match status" value="2"/>
</dbReference>
<feature type="domain" description="Protein kinase" evidence="9">
    <location>
        <begin position="325"/>
        <end position="580"/>
    </location>
</feature>